<sequence>MMRTLILICLLPFYLVGAFPFYPADQTADSTEPQRPSQSKLTLFQQDFHQEQVKTTQPSPSRAAIIKGRASIPITKSDLNANESQLQSKKAPTRGSLVQKNGPRSASDIAKVSSVIKSGHSTSDSSFDTSNQNNIGTKTSSALKTEHSAPVASSGYSI</sequence>
<keyword evidence="4" id="KW-1185">Reference proteome</keyword>
<organism evidence="3 4">
    <name type="scientific">Phakopsora pachyrhizi</name>
    <name type="common">Asian soybean rust disease fungus</name>
    <dbReference type="NCBI Taxonomy" id="170000"/>
    <lineage>
        <taxon>Eukaryota</taxon>
        <taxon>Fungi</taxon>
        <taxon>Dikarya</taxon>
        <taxon>Basidiomycota</taxon>
        <taxon>Pucciniomycotina</taxon>
        <taxon>Pucciniomycetes</taxon>
        <taxon>Pucciniales</taxon>
        <taxon>Phakopsoraceae</taxon>
        <taxon>Phakopsora</taxon>
    </lineage>
</organism>
<name>A0AAV0BUF2_PHAPC</name>
<evidence type="ECO:0000313" key="4">
    <source>
        <dbReference type="Proteomes" id="UP001153365"/>
    </source>
</evidence>
<evidence type="ECO:0000256" key="2">
    <source>
        <dbReference type="SAM" id="SignalP"/>
    </source>
</evidence>
<dbReference type="Proteomes" id="UP001153365">
    <property type="component" value="Unassembled WGS sequence"/>
</dbReference>
<evidence type="ECO:0000256" key="1">
    <source>
        <dbReference type="SAM" id="MobiDB-lite"/>
    </source>
</evidence>
<evidence type="ECO:0000313" key="3">
    <source>
        <dbReference type="EMBL" id="CAH7689943.1"/>
    </source>
</evidence>
<proteinExistence type="predicted"/>
<feature type="chain" id="PRO_5043930998" evidence="2">
    <location>
        <begin position="19"/>
        <end position="158"/>
    </location>
</feature>
<feature type="compositionally biased region" description="Polar residues" evidence="1">
    <location>
        <begin position="115"/>
        <end position="143"/>
    </location>
</feature>
<gene>
    <name evidence="3" type="ORF">PPACK8108_LOCUS25130</name>
</gene>
<feature type="compositionally biased region" description="Polar residues" evidence="1">
    <location>
        <begin position="77"/>
        <end position="104"/>
    </location>
</feature>
<protein>
    <submittedName>
        <fullName evidence="3">Uncharacterized protein</fullName>
    </submittedName>
</protein>
<dbReference type="EMBL" id="CALTRL010006159">
    <property type="protein sequence ID" value="CAH7689943.1"/>
    <property type="molecule type" value="Genomic_DNA"/>
</dbReference>
<accession>A0AAV0BUF2</accession>
<comment type="caution">
    <text evidence="3">The sequence shown here is derived from an EMBL/GenBank/DDBJ whole genome shotgun (WGS) entry which is preliminary data.</text>
</comment>
<reference evidence="3" key="1">
    <citation type="submission" date="2022-06" db="EMBL/GenBank/DDBJ databases">
        <authorList>
            <consortium name="SYNGENTA / RWTH Aachen University"/>
        </authorList>
    </citation>
    <scope>NUCLEOTIDE SEQUENCE</scope>
</reference>
<feature type="region of interest" description="Disordered" evidence="1">
    <location>
        <begin position="76"/>
        <end position="158"/>
    </location>
</feature>
<dbReference type="AlphaFoldDB" id="A0AAV0BUF2"/>
<keyword evidence="2" id="KW-0732">Signal</keyword>
<feature type="signal peptide" evidence="2">
    <location>
        <begin position="1"/>
        <end position="18"/>
    </location>
</feature>